<name>A0ABQ4XM05_9ASTR</name>
<comment type="caution">
    <text evidence="7">The sequence shown here is derived from an EMBL/GenBank/DDBJ whole genome shotgun (WGS) entry which is preliminary data.</text>
</comment>
<evidence type="ECO:0000313" key="8">
    <source>
        <dbReference type="Proteomes" id="UP001151760"/>
    </source>
</evidence>
<comment type="subunit">
    <text evidence="5">Oligomeric complex that consists of at least the alpha, beta, beta', gamma, delta, epsilon and zeta subunits.</text>
</comment>
<dbReference type="InterPro" id="IPR027059">
    <property type="entry name" value="Coatomer_dsu"/>
</dbReference>
<organism evidence="7 8">
    <name type="scientific">Tanacetum coccineum</name>
    <dbReference type="NCBI Taxonomy" id="301880"/>
    <lineage>
        <taxon>Eukaryota</taxon>
        <taxon>Viridiplantae</taxon>
        <taxon>Streptophyta</taxon>
        <taxon>Embryophyta</taxon>
        <taxon>Tracheophyta</taxon>
        <taxon>Spermatophyta</taxon>
        <taxon>Magnoliopsida</taxon>
        <taxon>eudicotyledons</taxon>
        <taxon>Gunneridae</taxon>
        <taxon>Pentapetalae</taxon>
        <taxon>asterids</taxon>
        <taxon>campanulids</taxon>
        <taxon>Asterales</taxon>
        <taxon>Asteraceae</taxon>
        <taxon>Asteroideae</taxon>
        <taxon>Anthemideae</taxon>
        <taxon>Anthemidinae</taxon>
        <taxon>Tanacetum</taxon>
    </lineage>
</organism>
<evidence type="ECO:0000256" key="5">
    <source>
        <dbReference type="RuleBase" id="RU364018"/>
    </source>
</evidence>
<evidence type="ECO:0000256" key="2">
    <source>
        <dbReference type="ARBA" id="ARBA00022448"/>
    </source>
</evidence>
<evidence type="ECO:0000256" key="1">
    <source>
        <dbReference type="ARBA" id="ARBA00010516"/>
    </source>
</evidence>
<keyword evidence="5" id="KW-0472">Membrane</keyword>
<protein>
    <recommendedName>
        <fullName evidence="5">Coatomer subunit delta</fullName>
    </recommendedName>
</protein>
<evidence type="ECO:0000256" key="6">
    <source>
        <dbReference type="RuleBase" id="RU366052"/>
    </source>
</evidence>
<keyword evidence="5" id="KW-0931">ER-Golgi transport</keyword>
<sequence>MIKATKAVGFRVGSEIATPSFCHFTKRNVNKPAHHASIEESYEHVPTIIIVVKNDAVFYTESVTAAISGGWFRRVYVNLSLWSLETTDRLTFDTKVAPNGHTRFGIKPIKERLSSYKAHILSVISNGHKEDVTVVQVKRYCEMESHEERLHKAALQRKIVENRKAMQLKALEIEKN</sequence>
<keyword evidence="5" id="KW-0968">Cytoplasmic vesicle</keyword>
<reference evidence="7" key="1">
    <citation type="journal article" date="2022" name="Int. J. Mol. Sci.">
        <title>Draft Genome of Tanacetum Coccineum: Genomic Comparison of Closely Related Tanacetum-Family Plants.</title>
        <authorList>
            <person name="Yamashiro T."/>
            <person name="Shiraishi A."/>
            <person name="Nakayama K."/>
            <person name="Satake H."/>
        </authorList>
    </citation>
    <scope>NUCLEOTIDE SEQUENCE</scope>
</reference>
<keyword evidence="5" id="KW-0333">Golgi apparatus</keyword>
<comment type="subcellular location">
    <subcellularLocation>
        <location evidence="5 6">Cytoplasm</location>
    </subcellularLocation>
    <subcellularLocation>
        <location evidence="5 6">Cytoplasmic vesicle</location>
        <location evidence="5 6">COPI-coated vesicle membrane</location>
        <topology evidence="5 6">Peripheral membrane protein</topology>
        <orientation evidence="5 6">Cytoplasmic side</orientation>
    </subcellularLocation>
    <subcellularLocation>
        <location evidence="5 6">Golgi apparatus membrane</location>
        <topology evidence="5 6">Peripheral membrane protein</topology>
        <orientation evidence="5 6">Cytoplasmic side</orientation>
    </subcellularLocation>
</comment>
<evidence type="ECO:0000256" key="4">
    <source>
        <dbReference type="ARBA" id="ARBA00022927"/>
    </source>
</evidence>
<keyword evidence="8" id="KW-1185">Reference proteome</keyword>
<dbReference type="PANTHER" id="PTHR10121:SF0">
    <property type="entry name" value="COATOMER SUBUNIT DELTA"/>
    <property type="match status" value="1"/>
</dbReference>
<dbReference type="PANTHER" id="PTHR10121">
    <property type="entry name" value="COATOMER SUBUNIT DELTA"/>
    <property type="match status" value="1"/>
</dbReference>
<reference evidence="7" key="2">
    <citation type="submission" date="2022-01" db="EMBL/GenBank/DDBJ databases">
        <authorList>
            <person name="Yamashiro T."/>
            <person name="Shiraishi A."/>
            <person name="Satake H."/>
            <person name="Nakayama K."/>
        </authorList>
    </citation>
    <scope>NUCLEOTIDE SEQUENCE</scope>
</reference>
<evidence type="ECO:0000256" key="3">
    <source>
        <dbReference type="ARBA" id="ARBA00022490"/>
    </source>
</evidence>
<keyword evidence="3 5" id="KW-0963">Cytoplasm</keyword>
<proteinExistence type="inferred from homology"/>
<dbReference type="EMBL" id="BQNB010009623">
    <property type="protein sequence ID" value="GJS66066.1"/>
    <property type="molecule type" value="Genomic_DNA"/>
</dbReference>
<comment type="function">
    <text evidence="5">The coatomer is a cytosolic protein complex that binds to dilysine motifs and reversibly associates with Golgi non-clathrin-coated vesicles, which further mediate biosynthetic protein transport from the ER, via the Golgi up to the trans Golgi network. Coatomer complex is required for budding from Golgi membranes, and is essential for the retrograde Golgi-to-ER transport of dilysine-tagged proteins.</text>
</comment>
<comment type="similarity">
    <text evidence="1 5">Belongs to the adaptor complexes medium subunit family. Delta-COP subfamily.</text>
</comment>
<keyword evidence="4 5" id="KW-0653">Protein transport</keyword>
<keyword evidence="2 5" id="KW-0813">Transport</keyword>
<dbReference type="Proteomes" id="UP001151760">
    <property type="component" value="Unassembled WGS sequence"/>
</dbReference>
<evidence type="ECO:0000313" key="7">
    <source>
        <dbReference type="EMBL" id="GJS66066.1"/>
    </source>
</evidence>
<accession>A0ABQ4XM05</accession>
<gene>
    <name evidence="7" type="ORF">Tco_0680630</name>
</gene>